<gene>
    <name evidence="9" type="ORF">TBRA_LOCUS2144</name>
</gene>
<evidence type="ECO:0000313" key="10">
    <source>
        <dbReference type="Proteomes" id="UP000479190"/>
    </source>
</evidence>
<evidence type="ECO:0000256" key="6">
    <source>
        <dbReference type="SAM" id="MobiDB-lite"/>
    </source>
</evidence>
<reference evidence="9 10" key="1">
    <citation type="submission" date="2020-02" db="EMBL/GenBank/DDBJ databases">
        <authorList>
            <person name="Ferguson B K."/>
        </authorList>
    </citation>
    <scope>NUCLEOTIDE SEQUENCE [LARGE SCALE GENOMIC DNA]</scope>
</reference>
<dbReference type="PANTHER" id="PTHR14186:SF19">
    <property type="entry name" value="INSULIN-LIKE GROWTH FACTOR-BINDING PROTEIN 7"/>
    <property type="match status" value="1"/>
</dbReference>
<organism evidence="9 10">
    <name type="scientific">Trichogramma brassicae</name>
    <dbReference type="NCBI Taxonomy" id="86971"/>
    <lineage>
        <taxon>Eukaryota</taxon>
        <taxon>Metazoa</taxon>
        <taxon>Ecdysozoa</taxon>
        <taxon>Arthropoda</taxon>
        <taxon>Hexapoda</taxon>
        <taxon>Insecta</taxon>
        <taxon>Pterygota</taxon>
        <taxon>Neoptera</taxon>
        <taxon>Endopterygota</taxon>
        <taxon>Hymenoptera</taxon>
        <taxon>Apocrita</taxon>
        <taxon>Proctotrupomorpha</taxon>
        <taxon>Chalcidoidea</taxon>
        <taxon>Trichogrammatidae</taxon>
        <taxon>Trichogramma</taxon>
    </lineage>
</organism>
<dbReference type="SMART" id="SM00408">
    <property type="entry name" value="IGc2"/>
    <property type="match status" value="1"/>
</dbReference>
<dbReference type="SUPFAM" id="SSF48726">
    <property type="entry name" value="Immunoglobulin"/>
    <property type="match status" value="1"/>
</dbReference>
<dbReference type="Gene3D" id="2.60.40.10">
    <property type="entry name" value="Immunoglobulins"/>
    <property type="match status" value="1"/>
</dbReference>
<keyword evidence="5" id="KW-0393">Immunoglobulin domain</keyword>
<dbReference type="InterPro" id="IPR002350">
    <property type="entry name" value="Kazal_dom"/>
</dbReference>
<keyword evidence="4" id="KW-1015">Disulfide bond</keyword>
<dbReference type="InterPro" id="IPR009030">
    <property type="entry name" value="Growth_fac_rcpt_cys_sf"/>
</dbReference>
<dbReference type="InterPro" id="IPR000867">
    <property type="entry name" value="IGFBP-like"/>
</dbReference>
<dbReference type="PROSITE" id="PS51465">
    <property type="entry name" value="KAZAL_2"/>
    <property type="match status" value="1"/>
</dbReference>
<dbReference type="CDD" id="cd00104">
    <property type="entry name" value="KAZAL_FS"/>
    <property type="match status" value="1"/>
</dbReference>
<keyword evidence="10" id="KW-1185">Reference proteome</keyword>
<evidence type="ECO:0000256" key="2">
    <source>
        <dbReference type="ARBA" id="ARBA00022525"/>
    </source>
</evidence>
<evidence type="ECO:0000313" key="9">
    <source>
        <dbReference type="EMBL" id="CAB0030128.1"/>
    </source>
</evidence>
<dbReference type="InterPro" id="IPR036058">
    <property type="entry name" value="Kazal_dom_sf"/>
</dbReference>
<evidence type="ECO:0008006" key="11">
    <source>
        <dbReference type="Google" id="ProtNLM"/>
    </source>
</evidence>
<dbReference type="InterPro" id="IPR003598">
    <property type="entry name" value="Ig_sub2"/>
</dbReference>
<evidence type="ECO:0000256" key="4">
    <source>
        <dbReference type="ARBA" id="ARBA00023157"/>
    </source>
</evidence>
<dbReference type="Gene3D" id="3.30.60.30">
    <property type="match status" value="1"/>
</dbReference>
<sequence>MQRQLLRPRARLNLESFCYLCVYAYIKYSATRYTLLYAVYIPRTTKRIRAREIRGESQPDAQCSSQCLYELQQQQQLRDYNIYLSGSQSSVCIIQSCVEMVPMRTSSSSSFSLSLLFLALIASRCQAAPPPTTLDAPNSNSNNNNNVGVTETPYADGCRPCSTSSRERCPTDPATDCLLGSVPDACGCCPTSGVCARLEGETCWDEKLRELLPAAARNAGRCASDYSCRLRHDLEDGDEPEAVCSCRESRRVCGSDNRTYADACALRETALRIAANNGPSLGLWLAHEGPCPTRPRIYSGPESVADARLGQRVALNCEARGVPLPDIFWEFHSADGRRVLRYETDDRAGPDTRTSRSSDGATEEDPEDSLVRATWLVLDNVGAQHIGVYHCIANNSLGLASAWSIVNIFLQDLQDI</sequence>
<evidence type="ECO:0000256" key="1">
    <source>
        <dbReference type="ARBA" id="ARBA00004613"/>
    </source>
</evidence>
<dbReference type="InterPro" id="IPR003599">
    <property type="entry name" value="Ig_sub"/>
</dbReference>
<dbReference type="SMART" id="SM00409">
    <property type="entry name" value="IG"/>
    <property type="match status" value="1"/>
</dbReference>
<feature type="domain" description="Ig-like" evidence="7">
    <location>
        <begin position="295"/>
        <end position="407"/>
    </location>
</feature>
<keyword evidence="3" id="KW-0732">Signal</keyword>
<dbReference type="Proteomes" id="UP000479190">
    <property type="component" value="Unassembled WGS sequence"/>
</dbReference>
<dbReference type="InterPro" id="IPR036179">
    <property type="entry name" value="Ig-like_dom_sf"/>
</dbReference>
<proteinExistence type="predicted"/>
<dbReference type="Pfam" id="PF13927">
    <property type="entry name" value="Ig_3"/>
    <property type="match status" value="1"/>
</dbReference>
<dbReference type="GO" id="GO:0005576">
    <property type="term" value="C:extracellular region"/>
    <property type="evidence" value="ECO:0007669"/>
    <property type="project" value="UniProtKB-SubCell"/>
</dbReference>
<comment type="subcellular location">
    <subcellularLocation>
        <location evidence="1">Secreted</location>
    </subcellularLocation>
</comment>
<dbReference type="SUPFAM" id="SSF57184">
    <property type="entry name" value="Growth factor receptor domain"/>
    <property type="match status" value="1"/>
</dbReference>
<evidence type="ECO:0000256" key="5">
    <source>
        <dbReference type="ARBA" id="ARBA00023319"/>
    </source>
</evidence>
<dbReference type="OrthoDB" id="5985519at2759"/>
<dbReference type="InterPro" id="IPR013783">
    <property type="entry name" value="Ig-like_fold"/>
</dbReference>
<feature type="domain" description="Kazal-like" evidence="8">
    <location>
        <begin position="238"/>
        <end position="293"/>
    </location>
</feature>
<dbReference type="Gene3D" id="4.10.40.20">
    <property type="match status" value="1"/>
</dbReference>
<dbReference type="GO" id="GO:0001558">
    <property type="term" value="P:regulation of cell growth"/>
    <property type="evidence" value="ECO:0007669"/>
    <property type="project" value="InterPro"/>
</dbReference>
<feature type="compositionally biased region" description="Basic and acidic residues" evidence="6">
    <location>
        <begin position="343"/>
        <end position="356"/>
    </location>
</feature>
<feature type="region of interest" description="Disordered" evidence="6">
    <location>
        <begin position="343"/>
        <end position="367"/>
    </location>
</feature>
<dbReference type="PROSITE" id="PS50835">
    <property type="entry name" value="IG_LIKE"/>
    <property type="match status" value="1"/>
</dbReference>
<dbReference type="InterPro" id="IPR011390">
    <property type="entry name" value="IGFBP_rP_mac25"/>
</dbReference>
<evidence type="ECO:0000259" key="7">
    <source>
        <dbReference type="PROSITE" id="PS50835"/>
    </source>
</evidence>
<dbReference type="Pfam" id="PF07648">
    <property type="entry name" value="Kazal_2"/>
    <property type="match status" value="1"/>
</dbReference>
<evidence type="ECO:0000256" key="3">
    <source>
        <dbReference type="ARBA" id="ARBA00022729"/>
    </source>
</evidence>
<dbReference type="SMART" id="SM00121">
    <property type="entry name" value="IB"/>
    <property type="match status" value="1"/>
</dbReference>
<dbReference type="GO" id="GO:0005520">
    <property type="term" value="F:insulin-like growth factor binding"/>
    <property type="evidence" value="ECO:0007669"/>
    <property type="project" value="InterPro"/>
</dbReference>
<evidence type="ECO:0000259" key="8">
    <source>
        <dbReference type="PROSITE" id="PS51465"/>
    </source>
</evidence>
<dbReference type="AlphaFoldDB" id="A0A6H5I1K0"/>
<protein>
    <recommendedName>
        <fullName evidence="11">Kazal-like domain-containing protein</fullName>
    </recommendedName>
</protein>
<name>A0A6H5I1K0_9HYME</name>
<dbReference type="PANTHER" id="PTHR14186">
    <property type="entry name" value="INSULIN-LIKE GROWTH FACTOR BINDING PROTEIN-RELATED"/>
    <property type="match status" value="1"/>
</dbReference>
<keyword evidence="2" id="KW-0964">Secreted</keyword>
<dbReference type="EMBL" id="CADCXV010000424">
    <property type="protein sequence ID" value="CAB0030128.1"/>
    <property type="molecule type" value="Genomic_DNA"/>
</dbReference>
<dbReference type="InterPro" id="IPR007110">
    <property type="entry name" value="Ig-like_dom"/>
</dbReference>
<accession>A0A6H5I1K0</accession>
<dbReference type="SUPFAM" id="SSF100895">
    <property type="entry name" value="Kazal-type serine protease inhibitors"/>
    <property type="match status" value="1"/>
</dbReference>
<dbReference type="SMART" id="SM00280">
    <property type="entry name" value="KAZAL"/>
    <property type="match status" value="1"/>
</dbReference>
<dbReference type="GO" id="GO:0009966">
    <property type="term" value="P:regulation of signal transduction"/>
    <property type="evidence" value="ECO:0007669"/>
    <property type="project" value="TreeGrafter"/>
</dbReference>